<dbReference type="Pfam" id="PF00753">
    <property type="entry name" value="Lactamase_B"/>
    <property type="match status" value="1"/>
</dbReference>
<keyword evidence="1" id="KW-0472">Membrane</keyword>
<feature type="domain" description="Metallo-beta-lactamase" evidence="2">
    <location>
        <begin position="70"/>
        <end position="267"/>
    </location>
</feature>
<accession>A0A1H8D1N5</accession>
<sequence>MARYRRPQGINWGFTVVVSLLLAAGILISFADTLNFDFIPTWDEIFEETELADPVFTSADASVHIIDVGQGDSILIKTPEHNILIDAGERESGAQIASYLQSQNAAELDYIIATHPHADHIGGMGYIIEQMDVKNVIAPKVPNSITPTSKAYKNMLTAIQEKGLKIKQPKAGDVYDLEDGAQFTILGPTEPSTEMNNNSVVIKFEYGDTSFVLTGDCEKDMEDEILASGADVAADVLKAGHHGSNTSTSEAWLNAVSPSYAAISCGKDNTYGHPHKEILERLKQAGVAVYRTDLAGTVIFETDGTAIQVKTKK</sequence>
<evidence type="ECO:0000313" key="3">
    <source>
        <dbReference type="EMBL" id="SEN01125.1"/>
    </source>
</evidence>
<keyword evidence="1" id="KW-0812">Transmembrane</keyword>
<dbReference type="InterPro" id="IPR035681">
    <property type="entry name" value="ComA-like_MBL"/>
</dbReference>
<gene>
    <name evidence="3" type="ORF">SAMN05216180_2463</name>
</gene>
<keyword evidence="4" id="KW-1185">Reference proteome</keyword>
<reference evidence="3 4" key="1">
    <citation type="submission" date="2016-10" db="EMBL/GenBank/DDBJ databases">
        <authorList>
            <person name="de Groot N.N."/>
        </authorList>
    </citation>
    <scope>NUCLEOTIDE SEQUENCE [LARGE SCALE GENOMIC DNA]</scope>
    <source>
        <strain evidence="3 4">CGMCC 1.5070</strain>
    </source>
</reference>
<feature type="transmembrane region" description="Helical" evidence="1">
    <location>
        <begin position="12"/>
        <end position="31"/>
    </location>
</feature>
<evidence type="ECO:0000313" key="4">
    <source>
        <dbReference type="Proteomes" id="UP000199158"/>
    </source>
</evidence>
<dbReference type="PANTHER" id="PTHR30619">
    <property type="entry name" value="DNA INTERNALIZATION/COMPETENCE PROTEIN COMEC/REC2"/>
    <property type="match status" value="1"/>
</dbReference>
<dbReference type="EMBL" id="FOCG01000002">
    <property type="protein sequence ID" value="SEN01125.1"/>
    <property type="molecule type" value="Genomic_DNA"/>
</dbReference>
<dbReference type="Proteomes" id="UP000199158">
    <property type="component" value="Unassembled WGS sequence"/>
</dbReference>
<dbReference type="AlphaFoldDB" id="A0A1H8D1N5"/>
<name>A0A1H8D1N5_9FIRM</name>
<proteinExistence type="predicted"/>
<dbReference type="OrthoDB" id="9761531at2"/>
<dbReference type="SMART" id="SM00849">
    <property type="entry name" value="Lactamase_B"/>
    <property type="match status" value="1"/>
</dbReference>
<dbReference type="PANTHER" id="PTHR30619:SF7">
    <property type="entry name" value="BETA-LACTAMASE DOMAIN PROTEIN"/>
    <property type="match status" value="1"/>
</dbReference>
<protein>
    <submittedName>
        <fullName evidence="3">DNA internalization-related competence protein ComEC/Rec2</fullName>
    </submittedName>
</protein>
<dbReference type="STRING" id="474960.SAMN05216180_2463"/>
<dbReference type="CDD" id="cd07731">
    <property type="entry name" value="ComA-like_MBL-fold"/>
    <property type="match status" value="1"/>
</dbReference>
<dbReference type="SUPFAM" id="SSF56281">
    <property type="entry name" value="Metallo-hydrolase/oxidoreductase"/>
    <property type="match status" value="1"/>
</dbReference>
<evidence type="ECO:0000259" key="2">
    <source>
        <dbReference type="SMART" id="SM00849"/>
    </source>
</evidence>
<dbReference type="RefSeq" id="WP_092755582.1">
    <property type="nucleotide sequence ID" value="NZ_FOCG01000002.1"/>
</dbReference>
<dbReference type="InterPro" id="IPR052159">
    <property type="entry name" value="Competence_DNA_uptake"/>
</dbReference>
<evidence type="ECO:0000256" key="1">
    <source>
        <dbReference type="SAM" id="Phobius"/>
    </source>
</evidence>
<dbReference type="InterPro" id="IPR036866">
    <property type="entry name" value="RibonucZ/Hydroxyglut_hydro"/>
</dbReference>
<keyword evidence="1" id="KW-1133">Transmembrane helix</keyword>
<organism evidence="3 4">
    <name type="scientific">Hydrogenoanaerobacterium saccharovorans</name>
    <dbReference type="NCBI Taxonomy" id="474960"/>
    <lineage>
        <taxon>Bacteria</taxon>
        <taxon>Bacillati</taxon>
        <taxon>Bacillota</taxon>
        <taxon>Clostridia</taxon>
        <taxon>Eubacteriales</taxon>
        <taxon>Oscillospiraceae</taxon>
        <taxon>Hydrogenoanaerobacterium</taxon>
    </lineage>
</organism>
<dbReference type="InterPro" id="IPR001279">
    <property type="entry name" value="Metallo-B-lactamas"/>
</dbReference>
<dbReference type="Gene3D" id="3.60.15.10">
    <property type="entry name" value="Ribonuclease Z/Hydroxyacylglutathione hydrolase-like"/>
    <property type="match status" value="1"/>
</dbReference>